<feature type="repeat" description="WD" evidence="4">
    <location>
        <begin position="1009"/>
        <end position="1032"/>
    </location>
</feature>
<feature type="domain" description="DUF676" evidence="5">
    <location>
        <begin position="22"/>
        <end position="148"/>
    </location>
</feature>
<gene>
    <name evidence="7" type="ORF">TWF694_003652</name>
</gene>
<evidence type="ECO:0000259" key="6">
    <source>
        <dbReference type="Pfam" id="PF24883"/>
    </source>
</evidence>
<dbReference type="SUPFAM" id="SSF52540">
    <property type="entry name" value="P-loop containing nucleoside triphosphate hydrolases"/>
    <property type="match status" value="1"/>
</dbReference>
<dbReference type="InterPro" id="IPR007751">
    <property type="entry name" value="DUF676_lipase-like"/>
</dbReference>
<dbReference type="PROSITE" id="PS50082">
    <property type="entry name" value="WD_REPEATS_2"/>
    <property type="match status" value="11"/>
</dbReference>
<dbReference type="Pfam" id="PF24883">
    <property type="entry name" value="NPHP3_N"/>
    <property type="match status" value="1"/>
</dbReference>
<evidence type="ECO:0000256" key="4">
    <source>
        <dbReference type="PROSITE-ProRule" id="PRU00221"/>
    </source>
</evidence>
<dbReference type="PANTHER" id="PTHR19848:SF8">
    <property type="entry name" value="F-BOX AND WD REPEAT DOMAIN CONTAINING 7"/>
    <property type="match status" value="1"/>
</dbReference>
<proteinExistence type="inferred from homology"/>
<evidence type="ECO:0000313" key="8">
    <source>
        <dbReference type="Proteomes" id="UP001365542"/>
    </source>
</evidence>
<name>A0AAV9X4T3_9PEZI</name>
<dbReference type="Gene3D" id="2.130.10.10">
    <property type="entry name" value="YVTN repeat-like/Quinoprotein amine dehydrogenase"/>
    <property type="match status" value="5"/>
</dbReference>
<dbReference type="Pfam" id="PF05057">
    <property type="entry name" value="DUF676"/>
    <property type="match status" value="1"/>
</dbReference>
<evidence type="ECO:0000256" key="2">
    <source>
        <dbReference type="ARBA" id="ARBA00022574"/>
    </source>
</evidence>
<reference evidence="7 8" key="1">
    <citation type="submission" date="2019-10" db="EMBL/GenBank/DDBJ databases">
        <authorList>
            <person name="Palmer J.M."/>
        </authorList>
    </citation>
    <scope>NUCLEOTIDE SEQUENCE [LARGE SCALE GENOMIC DNA]</scope>
    <source>
        <strain evidence="7 8">TWF694</strain>
    </source>
</reference>
<accession>A0AAV9X4T3</accession>
<feature type="repeat" description="WD" evidence="4">
    <location>
        <begin position="1211"/>
        <end position="1252"/>
    </location>
</feature>
<feature type="repeat" description="WD" evidence="4">
    <location>
        <begin position="1085"/>
        <end position="1118"/>
    </location>
</feature>
<comment type="caution">
    <text evidence="7">The sequence shown here is derived from an EMBL/GenBank/DDBJ whole genome shotgun (WGS) entry which is preliminary data.</text>
</comment>
<feature type="repeat" description="WD" evidence="4">
    <location>
        <begin position="1343"/>
        <end position="1384"/>
    </location>
</feature>
<evidence type="ECO:0000259" key="5">
    <source>
        <dbReference type="Pfam" id="PF05057"/>
    </source>
</evidence>
<dbReference type="Gene3D" id="3.40.50.1820">
    <property type="entry name" value="alpha/beta hydrolase"/>
    <property type="match status" value="1"/>
</dbReference>
<feature type="domain" description="Nephrocystin 3-like N-terminal" evidence="6">
    <location>
        <begin position="347"/>
        <end position="549"/>
    </location>
</feature>
<dbReference type="Gene3D" id="3.40.50.300">
    <property type="entry name" value="P-loop containing nucleotide triphosphate hydrolases"/>
    <property type="match status" value="1"/>
</dbReference>
<dbReference type="InterPro" id="IPR029058">
    <property type="entry name" value="AB_hydrolase_fold"/>
</dbReference>
<dbReference type="Proteomes" id="UP001365542">
    <property type="component" value="Unassembled WGS sequence"/>
</dbReference>
<dbReference type="InterPro" id="IPR020472">
    <property type="entry name" value="WD40_PAC1"/>
</dbReference>
<dbReference type="PANTHER" id="PTHR19848">
    <property type="entry name" value="WD40 REPEAT PROTEIN"/>
    <property type="match status" value="1"/>
</dbReference>
<feature type="repeat" description="WD" evidence="4">
    <location>
        <begin position="1253"/>
        <end position="1294"/>
    </location>
</feature>
<dbReference type="EMBL" id="JAVHJO010000013">
    <property type="protein sequence ID" value="KAK6530290.1"/>
    <property type="molecule type" value="Genomic_DNA"/>
</dbReference>
<keyword evidence="2 4" id="KW-0853">WD repeat</keyword>
<dbReference type="PROSITE" id="PS50294">
    <property type="entry name" value="WD_REPEATS_REGION"/>
    <property type="match status" value="9"/>
</dbReference>
<dbReference type="SMART" id="SM00320">
    <property type="entry name" value="WD40"/>
    <property type="match status" value="12"/>
</dbReference>
<organism evidence="7 8">
    <name type="scientific">Orbilia ellipsospora</name>
    <dbReference type="NCBI Taxonomy" id="2528407"/>
    <lineage>
        <taxon>Eukaryota</taxon>
        <taxon>Fungi</taxon>
        <taxon>Dikarya</taxon>
        <taxon>Ascomycota</taxon>
        <taxon>Pezizomycotina</taxon>
        <taxon>Orbiliomycetes</taxon>
        <taxon>Orbiliales</taxon>
        <taxon>Orbiliaceae</taxon>
        <taxon>Orbilia</taxon>
    </lineage>
</organism>
<dbReference type="InterPro" id="IPR056884">
    <property type="entry name" value="NPHP3-like_N"/>
</dbReference>
<feature type="repeat" description="WD" evidence="4">
    <location>
        <begin position="1385"/>
        <end position="1426"/>
    </location>
</feature>
<dbReference type="InterPro" id="IPR019775">
    <property type="entry name" value="WD40_repeat_CS"/>
</dbReference>
<dbReference type="InterPro" id="IPR027417">
    <property type="entry name" value="P-loop_NTPase"/>
</dbReference>
<evidence type="ECO:0000256" key="1">
    <source>
        <dbReference type="ARBA" id="ARBA00007920"/>
    </source>
</evidence>
<feature type="repeat" description="WD" evidence="4">
    <location>
        <begin position="957"/>
        <end position="998"/>
    </location>
</feature>
<dbReference type="SUPFAM" id="SSF53474">
    <property type="entry name" value="alpha/beta-Hydrolases"/>
    <property type="match status" value="1"/>
</dbReference>
<dbReference type="PRINTS" id="PR00320">
    <property type="entry name" value="GPROTEINBRPT"/>
</dbReference>
<protein>
    <submittedName>
        <fullName evidence="7">Uncharacterized protein</fullName>
    </submittedName>
</protein>
<evidence type="ECO:0000256" key="3">
    <source>
        <dbReference type="ARBA" id="ARBA00022737"/>
    </source>
</evidence>
<feature type="repeat" description="WD" evidence="4">
    <location>
        <begin position="1170"/>
        <end position="1211"/>
    </location>
</feature>
<dbReference type="InterPro" id="IPR001680">
    <property type="entry name" value="WD40_rpt"/>
</dbReference>
<keyword evidence="8" id="KW-1185">Reference proteome</keyword>
<dbReference type="SUPFAM" id="SSF50978">
    <property type="entry name" value="WD40 repeat-like"/>
    <property type="match status" value="2"/>
</dbReference>
<dbReference type="InterPro" id="IPR015943">
    <property type="entry name" value="WD40/YVTN_repeat-like_dom_sf"/>
</dbReference>
<feature type="repeat" description="WD" evidence="4">
    <location>
        <begin position="1043"/>
        <end position="1084"/>
    </location>
</feature>
<dbReference type="InterPro" id="IPR036322">
    <property type="entry name" value="WD40_repeat_dom_sf"/>
</dbReference>
<feature type="repeat" description="WD" evidence="4">
    <location>
        <begin position="1468"/>
        <end position="1509"/>
    </location>
</feature>
<sequence>MAASDTGLRVLVEPEDAPEIDIVAVHGLNSNPKTTWVKFHSKDSPAAGTGSAGFHPGTMWLDTLLPKYIPNSRILLFNFESNFLFNAPNVELSTLGEQLVYSLRNERQEEPDRPIIFIAYSLGGLVIEQALVFASESEEQVVNIIPKVTKGVVFLGSPLRGTSTAALSTTIVRCARVAGINSHDGLLAVLDETSERLQTLRRSFASLTDKRKTKIVCFYETKPTAIPIPNFGFIFWLFWLLKFIGLGFLCSLWEKRIVVSRESACIDKCPAISLNADHFGMNKFETDTDENFQLVRHEIEALTTYEILTGKQEKLLNELENLRAHAASFDSSANENAPLCLEGTRKDILQMIDQWVMASDDDNILWLYGQAGTGKSTISRTIAGRYSSNNTDQNEVSKGELNSKNKALGGDQAVARLGASFFFNKNKEECKTAAKFVVNLATDLMQHVPGMKRHIVKALEEDHALLKKFLKDQFTKLIEGACINTKLIKSKIVIVIDALDECEGLNEHSGFTDRRRANEQREACMKLIIGCLRQLETSKIKFRILITSRPEIPIRLGFSTIPSELHCDVSLYDMQAATIEHDILSFFTIRLDEIRIDARALGYKISDKWPEKVQIQQLVKISVPLFISAATVCLFLADRQRSPDRQLEFILKNRAAGQSSIYDIYFSILRQLIDTADGIQKDEIIRDFQNIVGTIILLEYPLSQKSLSKLFTVALNDRSPAYDEAEVSATLQKLHSVLNIPKNEADPIQILHLSFREFLTAPGTKTQAKEFWISEQDIHERIARRCINLLSTTLKEDICGLGALGTLREDVDENLINENIPVEVRYACQYWLHHLNQAGERIDISYVQEFLEQHLLKWLEAASLARCLRQIIKQISAFKLNLGPIDLEIKALILDTERFMRYHSRTVEIAPLQIYSSGLLFSPDDSKVKQIYSNRVPKWIVKAPVVEGTWDACLQVLEGHSFEIINIAFSPDGASIASVSYDNSIRLWDVTTGECIRVLDYEPGISNNILFSPDGTVLASTIDDGKVRLWDVYAVTEQVARTLEGHWAFVSHIEFSSDGRLLVSASQDRTIRLWDVASAECIRVLEGHTSWVETFTLSPDGNTLVSLSGDNTLRFWELYATGTECTRIIEADWTFVTAAVFSPNGILVAIPSPEGTLRIFDTVTEQTRMLESNDKDLEIVIFSPDGTLVSGIYADMTIWIWDIVTGKSQTLKGHFDIIKSIAFSPDSRSIASSSHDGTVRLWDVATAKCTCILGGHSDWVKSVAFSPNGTILASASTDKTVRLWDAATEQGSQAYESRSEIIGRIMYSPDGTSLASTTGRSSTSAGGRVRILDSTTGECTRILDGHSEFATSFSFSPDGEILASGSDDETVRIWNIATGESIQLLKGHSNTIQGIDYSPDGKTLASASYDNTVRLWDVATGECVKVMEGHSDWAKDVAFSSDGSSLASASDDKTVRIWDAKTGGCVQTLEDEHMVRNVAFIPNDALLLSSCDSGAVQLWDTVTGECLMRRRYTEPIVEMMVYAHRLNSKVSLNSEGVSNAKSFKIIGKGFVFAFFSESWFYIGGEKVLYLPIDYRCFSAGTKNGNIAVVCPMGRGLFSFTTDADSLLTLLGY</sequence>
<feature type="repeat" description="WD" evidence="4">
    <location>
        <begin position="1427"/>
        <end position="1468"/>
    </location>
</feature>
<dbReference type="CDD" id="cd00200">
    <property type="entry name" value="WD40"/>
    <property type="match status" value="1"/>
</dbReference>
<keyword evidence="3" id="KW-0677">Repeat</keyword>
<comment type="similarity">
    <text evidence="1">Belongs to the putative lipase ROG1 family.</text>
</comment>
<dbReference type="Pfam" id="PF00400">
    <property type="entry name" value="WD40"/>
    <property type="match status" value="11"/>
</dbReference>
<dbReference type="PROSITE" id="PS00678">
    <property type="entry name" value="WD_REPEATS_1"/>
    <property type="match status" value="9"/>
</dbReference>
<evidence type="ECO:0000313" key="7">
    <source>
        <dbReference type="EMBL" id="KAK6530290.1"/>
    </source>
</evidence>